<dbReference type="GO" id="GO:0046910">
    <property type="term" value="F:pectinesterase inhibitor activity"/>
    <property type="evidence" value="ECO:0007669"/>
    <property type="project" value="InterPro"/>
</dbReference>
<dbReference type="NCBIfam" id="TIGR01614">
    <property type="entry name" value="PME_inhib"/>
    <property type="match status" value="1"/>
</dbReference>
<comment type="similarity">
    <text evidence="3">Belongs to the PMEI family.</text>
</comment>
<dbReference type="CDD" id="cd15797">
    <property type="entry name" value="PMEI"/>
    <property type="match status" value="1"/>
</dbReference>
<feature type="domain" description="Pectinesterase inhibitor" evidence="5">
    <location>
        <begin position="35"/>
        <end position="181"/>
    </location>
</feature>
<protein>
    <recommendedName>
        <fullName evidence="5">Pectinesterase inhibitor domain-containing protein</fullName>
    </recommendedName>
</protein>
<dbReference type="InterPro" id="IPR034086">
    <property type="entry name" value="PMEI_plant"/>
</dbReference>
<dbReference type="InterPro" id="IPR035513">
    <property type="entry name" value="Invertase/methylesterase_inhib"/>
</dbReference>
<accession>A0A565B9Y4</accession>
<name>A0A565B9Y4_9BRAS</name>
<evidence type="ECO:0000256" key="4">
    <source>
        <dbReference type="SAM" id="SignalP"/>
    </source>
</evidence>
<dbReference type="FunFam" id="1.20.140.40:FF:000008">
    <property type="entry name" value="Invertase/pectin methylesterase inhibitor family protein"/>
    <property type="match status" value="1"/>
</dbReference>
<keyword evidence="1 4" id="KW-0732">Signal</keyword>
<sequence>MAFSCATRKVFSILPLLVFLTITPLSSSFSPNDKVRKELLNQLCSKPTIANHFCIAWLNSDPTTYTLNLNSLIDLVLQKTQLFGYKNLAMMKGFVRTTTDPTLKIPYGSCVADYELAIKSIEEAQGFSSSMSYKLASQAAFKAFNSVSLCEAQLQGRKNVPVYVPQSILTIKRMCTIDNVFSIVLTS</sequence>
<organism evidence="6 7">
    <name type="scientific">Arabis nemorensis</name>
    <dbReference type="NCBI Taxonomy" id="586526"/>
    <lineage>
        <taxon>Eukaryota</taxon>
        <taxon>Viridiplantae</taxon>
        <taxon>Streptophyta</taxon>
        <taxon>Embryophyta</taxon>
        <taxon>Tracheophyta</taxon>
        <taxon>Spermatophyta</taxon>
        <taxon>Magnoliopsida</taxon>
        <taxon>eudicotyledons</taxon>
        <taxon>Gunneridae</taxon>
        <taxon>Pentapetalae</taxon>
        <taxon>rosids</taxon>
        <taxon>malvids</taxon>
        <taxon>Brassicales</taxon>
        <taxon>Brassicaceae</taxon>
        <taxon>Arabideae</taxon>
        <taxon>Arabis</taxon>
    </lineage>
</organism>
<dbReference type="PANTHER" id="PTHR36710">
    <property type="entry name" value="PECTINESTERASE INHIBITOR-LIKE"/>
    <property type="match status" value="1"/>
</dbReference>
<dbReference type="EMBL" id="CABITT030000003">
    <property type="protein sequence ID" value="VVA97965.1"/>
    <property type="molecule type" value="Genomic_DNA"/>
</dbReference>
<keyword evidence="7" id="KW-1185">Reference proteome</keyword>
<dbReference type="AlphaFoldDB" id="A0A565B9Y4"/>
<evidence type="ECO:0000259" key="5">
    <source>
        <dbReference type="SMART" id="SM00856"/>
    </source>
</evidence>
<dbReference type="Proteomes" id="UP000489600">
    <property type="component" value="Unassembled WGS sequence"/>
</dbReference>
<proteinExistence type="inferred from homology"/>
<evidence type="ECO:0000256" key="2">
    <source>
        <dbReference type="ARBA" id="ARBA00023157"/>
    </source>
</evidence>
<evidence type="ECO:0000313" key="7">
    <source>
        <dbReference type="Proteomes" id="UP000489600"/>
    </source>
</evidence>
<dbReference type="InterPro" id="IPR052421">
    <property type="entry name" value="PCW_Enzyme_Inhibitor"/>
</dbReference>
<evidence type="ECO:0000256" key="1">
    <source>
        <dbReference type="ARBA" id="ARBA00022729"/>
    </source>
</evidence>
<feature type="signal peptide" evidence="4">
    <location>
        <begin position="1"/>
        <end position="28"/>
    </location>
</feature>
<feature type="chain" id="PRO_5021735279" description="Pectinesterase inhibitor domain-containing protein" evidence="4">
    <location>
        <begin position="29"/>
        <end position="187"/>
    </location>
</feature>
<reference evidence="6" key="1">
    <citation type="submission" date="2019-07" db="EMBL/GenBank/DDBJ databases">
        <authorList>
            <person name="Dittberner H."/>
        </authorList>
    </citation>
    <scope>NUCLEOTIDE SEQUENCE [LARGE SCALE GENOMIC DNA]</scope>
</reference>
<dbReference type="OrthoDB" id="1042963at2759"/>
<keyword evidence="2" id="KW-1015">Disulfide bond</keyword>
<dbReference type="Gene3D" id="1.20.140.40">
    <property type="entry name" value="Invertase/pectin methylesterase inhibitor family protein"/>
    <property type="match status" value="1"/>
</dbReference>
<evidence type="ECO:0000256" key="3">
    <source>
        <dbReference type="ARBA" id="ARBA00038471"/>
    </source>
</evidence>
<comment type="caution">
    <text evidence="6">The sequence shown here is derived from an EMBL/GenBank/DDBJ whole genome shotgun (WGS) entry which is preliminary data.</text>
</comment>
<dbReference type="PANTHER" id="PTHR36710:SF4">
    <property type="entry name" value="PLANT INVERTASE_PECTIN METHYLESTERASE INHIBITOR SUPERFAMILY PROTEIN"/>
    <property type="match status" value="1"/>
</dbReference>
<dbReference type="Pfam" id="PF04043">
    <property type="entry name" value="PMEI"/>
    <property type="match status" value="1"/>
</dbReference>
<gene>
    <name evidence="6" type="ORF">ANE_LOCUS8410</name>
</gene>
<dbReference type="InterPro" id="IPR006501">
    <property type="entry name" value="Pectinesterase_inhib_dom"/>
</dbReference>
<dbReference type="SUPFAM" id="SSF101148">
    <property type="entry name" value="Plant invertase/pectin methylesterase inhibitor"/>
    <property type="match status" value="1"/>
</dbReference>
<dbReference type="SMART" id="SM00856">
    <property type="entry name" value="PMEI"/>
    <property type="match status" value="1"/>
</dbReference>
<evidence type="ECO:0000313" key="6">
    <source>
        <dbReference type="EMBL" id="VVA97965.1"/>
    </source>
</evidence>